<organism evidence="3 4">
    <name type="scientific">Symbiodinium necroappetens</name>
    <dbReference type="NCBI Taxonomy" id="1628268"/>
    <lineage>
        <taxon>Eukaryota</taxon>
        <taxon>Sar</taxon>
        <taxon>Alveolata</taxon>
        <taxon>Dinophyceae</taxon>
        <taxon>Suessiales</taxon>
        <taxon>Symbiodiniaceae</taxon>
        <taxon>Symbiodinium</taxon>
    </lineage>
</organism>
<name>A0A813A9N7_9DINO</name>
<keyword evidence="1" id="KW-0175">Coiled coil</keyword>
<feature type="region of interest" description="Disordered" evidence="2">
    <location>
        <begin position="1"/>
        <end position="29"/>
    </location>
</feature>
<evidence type="ECO:0000256" key="1">
    <source>
        <dbReference type="SAM" id="Coils"/>
    </source>
</evidence>
<dbReference type="OrthoDB" id="436312at2759"/>
<protein>
    <submittedName>
        <fullName evidence="3">Uncharacterized protein</fullName>
    </submittedName>
</protein>
<dbReference type="EMBL" id="CAJNJA010057128">
    <property type="protein sequence ID" value="CAE7861040.1"/>
    <property type="molecule type" value="Genomic_DNA"/>
</dbReference>
<feature type="region of interest" description="Disordered" evidence="2">
    <location>
        <begin position="203"/>
        <end position="223"/>
    </location>
</feature>
<evidence type="ECO:0000256" key="2">
    <source>
        <dbReference type="SAM" id="MobiDB-lite"/>
    </source>
</evidence>
<feature type="non-terminal residue" evidence="3">
    <location>
        <position position="1"/>
    </location>
</feature>
<reference evidence="3" key="1">
    <citation type="submission" date="2021-02" db="EMBL/GenBank/DDBJ databases">
        <authorList>
            <person name="Dougan E. K."/>
            <person name="Rhodes N."/>
            <person name="Thang M."/>
            <person name="Chan C."/>
        </authorList>
    </citation>
    <scope>NUCLEOTIDE SEQUENCE</scope>
</reference>
<keyword evidence="4" id="KW-1185">Reference proteome</keyword>
<feature type="compositionally biased region" description="Basic and acidic residues" evidence="2">
    <location>
        <begin position="15"/>
        <end position="26"/>
    </location>
</feature>
<dbReference type="Proteomes" id="UP000601435">
    <property type="component" value="Unassembled WGS sequence"/>
</dbReference>
<proteinExistence type="predicted"/>
<dbReference type="AlphaFoldDB" id="A0A813A9N7"/>
<gene>
    <name evidence="3" type="ORF">SNEC2469_LOCUS27272</name>
</gene>
<feature type="compositionally biased region" description="Basic and acidic residues" evidence="2">
    <location>
        <begin position="205"/>
        <end position="220"/>
    </location>
</feature>
<feature type="coiled-coil region" evidence="1">
    <location>
        <begin position="510"/>
        <end position="537"/>
    </location>
</feature>
<feature type="non-terminal residue" evidence="3">
    <location>
        <position position="563"/>
    </location>
</feature>
<feature type="region of interest" description="Disordered" evidence="2">
    <location>
        <begin position="253"/>
        <end position="363"/>
    </location>
</feature>
<sequence>GKGKKGKKGNGKGKYGKDGKDGEGGSKDGAANLADAAQGSASAAAATTFFTDHTNFYNLSFMATENNEAFITQPLTPTSMALDLGCTRAMTSRVAAQDLMKFYDQNKDCGSWYHAAETQSQFTFANSESTKCKQKLVICMYGREFSVQSTEFDIVEQGHAPTLMSLPQMRNLRFQFDLQPDKAFLSSPILGIEKMQLRVGSPEDIVSKGKPEDSSKDREVAGGFPLEEIDELYTRPFEDIVVEEFIDRLPGPTIEEVDEPMNQAGSSTDAPADSPSGEVSDVKVEKTEGSSFDEVSEPKDVHMEDAGESDQHDEKEDMGSFPPGEEPVPDINSSSDADNDDDQLHDQGIWGKQKNVGEPGAYEAAAKATADAEAEKEQAFEDFAGEKEKEGLVDTVDYQNFHEAYHLTERMSPLMRLSEQQNGYGQTGLYHDSRLDNINSFKVQHMYFRVKAPPHFHMKYNFSEEDLMEQVCRMEPIYNRRTTRLDVVFRAGGYRSTLDDREMAKASRAREEALELNHMLLERLRELNRDRRSAGREELINAMLHYFLAAGVDDDELGDLSLE</sequence>
<evidence type="ECO:0000313" key="3">
    <source>
        <dbReference type="EMBL" id="CAE7861040.1"/>
    </source>
</evidence>
<evidence type="ECO:0000313" key="4">
    <source>
        <dbReference type="Proteomes" id="UP000601435"/>
    </source>
</evidence>
<feature type="compositionally biased region" description="Basic residues" evidence="2">
    <location>
        <begin position="1"/>
        <end position="11"/>
    </location>
</feature>
<feature type="compositionally biased region" description="Basic and acidic residues" evidence="2">
    <location>
        <begin position="296"/>
        <end position="318"/>
    </location>
</feature>
<comment type="caution">
    <text evidence="3">The sequence shown here is derived from an EMBL/GenBank/DDBJ whole genome shotgun (WGS) entry which is preliminary data.</text>
</comment>
<accession>A0A813A9N7</accession>